<dbReference type="GO" id="GO:0000166">
    <property type="term" value="F:nucleotide binding"/>
    <property type="evidence" value="ECO:0007669"/>
    <property type="project" value="InterPro"/>
</dbReference>
<keyword evidence="1" id="KW-0560">Oxidoreductase</keyword>
<dbReference type="InterPro" id="IPR036291">
    <property type="entry name" value="NAD(P)-bd_dom_sf"/>
</dbReference>
<gene>
    <name evidence="4" type="ORF">HNQ39_003666</name>
</gene>
<dbReference type="SUPFAM" id="SSF55347">
    <property type="entry name" value="Glyceraldehyde-3-phosphate dehydrogenase-like, C-terminal domain"/>
    <property type="match status" value="1"/>
</dbReference>
<evidence type="ECO:0000256" key="1">
    <source>
        <dbReference type="ARBA" id="ARBA00023002"/>
    </source>
</evidence>
<evidence type="ECO:0000259" key="3">
    <source>
        <dbReference type="Pfam" id="PF22725"/>
    </source>
</evidence>
<dbReference type="Gene3D" id="3.30.360.10">
    <property type="entry name" value="Dihydrodipicolinate Reductase, domain 2"/>
    <property type="match status" value="1"/>
</dbReference>
<dbReference type="Gene3D" id="3.40.50.720">
    <property type="entry name" value="NAD(P)-binding Rossmann-like Domain"/>
    <property type="match status" value="1"/>
</dbReference>
<evidence type="ECO:0000313" key="5">
    <source>
        <dbReference type="Proteomes" id="UP000520814"/>
    </source>
</evidence>
<dbReference type="Proteomes" id="UP000520814">
    <property type="component" value="Unassembled WGS sequence"/>
</dbReference>
<dbReference type="Pfam" id="PF22725">
    <property type="entry name" value="GFO_IDH_MocA_C3"/>
    <property type="match status" value="1"/>
</dbReference>
<comment type="caution">
    <text evidence="4">The sequence shown here is derived from an EMBL/GenBank/DDBJ whole genome shotgun (WGS) entry which is preliminary data.</text>
</comment>
<protein>
    <submittedName>
        <fullName evidence="4">Putative dehydrogenase</fullName>
    </submittedName>
</protein>
<dbReference type="PANTHER" id="PTHR43818:SF11">
    <property type="entry name" value="BCDNA.GH03377"/>
    <property type="match status" value="1"/>
</dbReference>
<reference evidence="4 5" key="1">
    <citation type="submission" date="2020-08" db="EMBL/GenBank/DDBJ databases">
        <title>Genomic Encyclopedia of Type Strains, Phase IV (KMG-IV): sequencing the most valuable type-strain genomes for metagenomic binning, comparative biology and taxonomic classification.</title>
        <authorList>
            <person name="Goeker M."/>
        </authorList>
    </citation>
    <scope>NUCLEOTIDE SEQUENCE [LARGE SCALE GENOMIC DNA]</scope>
    <source>
        <strain evidence="4 5">DSM 23562</strain>
    </source>
</reference>
<dbReference type="PANTHER" id="PTHR43818">
    <property type="entry name" value="BCDNA.GH03377"/>
    <property type="match status" value="1"/>
</dbReference>
<dbReference type="SUPFAM" id="SSF51735">
    <property type="entry name" value="NAD(P)-binding Rossmann-fold domains"/>
    <property type="match status" value="1"/>
</dbReference>
<dbReference type="AlphaFoldDB" id="A0A7W9W835"/>
<feature type="domain" description="GFO/IDH/MocA-like oxidoreductase" evidence="3">
    <location>
        <begin position="132"/>
        <end position="255"/>
    </location>
</feature>
<dbReference type="RefSeq" id="WP_184199706.1">
    <property type="nucleotide sequence ID" value="NZ_JACHGW010000003.1"/>
</dbReference>
<feature type="domain" description="Gfo/Idh/MocA-like oxidoreductase N-terminal" evidence="2">
    <location>
        <begin position="4"/>
        <end position="123"/>
    </location>
</feature>
<dbReference type="InterPro" id="IPR055170">
    <property type="entry name" value="GFO_IDH_MocA-like_dom"/>
</dbReference>
<dbReference type="InterPro" id="IPR000683">
    <property type="entry name" value="Gfo/Idh/MocA-like_OxRdtase_N"/>
</dbReference>
<dbReference type="GO" id="GO:0016491">
    <property type="term" value="F:oxidoreductase activity"/>
    <property type="evidence" value="ECO:0007669"/>
    <property type="project" value="UniProtKB-KW"/>
</dbReference>
<evidence type="ECO:0000259" key="2">
    <source>
        <dbReference type="Pfam" id="PF01408"/>
    </source>
</evidence>
<keyword evidence="5" id="KW-1185">Reference proteome</keyword>
<accession>A0A7W9W835</accession>
<proteinExistence type="predicted"/>
<evidence type="ECO:0000313" key="4">
    <source>
        <dbReference type="EMBL" id="MBB6051856.1"/>
    </source>
</evidence>
<name>A0A7W9W835_ARMRO</name>
<sequence>MTTLAFIGCAHIHTPGFIHAINRRSDSLRVKYVWDHDAERATRRATELPGSVVELSLEAILADPEVTAVIVCTETNEHIKVVPQIAAAKKHVFVEKPLGFSGSDATQMAAAIESAGVLFSTGYFSRGDNKLRYVKEQLEKGHFGKVTRARMSNCHSGALGGWFDGEWRWMADPSIAGCGGFGDLGTHVLDILLWLFGPVAQATGQLDNGTARYEGCDETGEGMLRFESGVIATLAAAWDDVADPVRLLISGTEGHAAIIHDKLYFQSKHVPTMDGSQPLRSAELPGPISAGLDAFLDQVTGKDSTAPLVGASEAAYRNQVMEAIYAGAKESRWVTL</sequence>
<organism evidence="4 5">
    <name type="scientific">Armatimonas rosea</name>
    <dbReference type="NCBI Taxonomy" id="685828"/>
    <lineage>
        <taxon>Bacteria</taxon>
        <taxon>Bacillati</taxon>
        <taxon>Armatimonadota</taxon>
        <taxon>Armatimonadia</taxon>
        <taxon>Armatimonadales</taxon>
        <taxon>Armatimonadaceae</taxon>
        <taxon>Armatimonas</taxon>
    </lineage>
</organism>
<dbReference type="Pfam" id="PF01408">
    <property type="entry name" value="GFO_IDH_MocA"/>
    <property type="match status" value="1"/>
</dbReference>
<dbReference type="InterPro" id="IPR050463">
    <property type="entry name" value="Gfo/Idh/MocA_oxidrdct_glycsds"/>
</dbReference>
<dbReference type="EMBL" id="JACHGW010000003">
    <property type="protein sequence ID" value="MBB6051856.1"/>
    <property type="molecule type" value="Genomic_DNA"/>
</dbReference>